<accession>A0A0G4HM22</accession>
<sequence>MQKSALQRSANAAGEPEEEGGSQSTRLTESSSPGNADGENRIERDLTPCSRLKIDTGRKGGRRGESNLGGGGGGGGEREGKKRKYVRRRTYIERTTWTNRK</sequence>
<feature type="compositionally biased region" description="Basic and acidic residues" evidence="1">
    <location>
        <begin position="38"/>
        <end position="65"/>
    </location>
</feature>
<proteinExistence type="predicted"/>
<reference evidence="2" key="1">
    <citation type="submission" date="2014-11" db="EMBL/GenBank/DDBJ databases">
        <authorList>
            <person name="Otto D Thomas"/>
            <person name="Naeem Raeece"/>
        </authorList>
    </citation>
    <scope>NUCLEOTIDE SEQUENCE</scope>
</reference>
<name>A0A0G4HM22_9ALVE</name>
<protein>
    <submittedName>
        <fullName evidence="2">Uncharacterized protein</fullName>
    </submittedName>
</protein>
<feature type="region of interest" description="Disordered" evidence="1">
    <location>
        <begin position="1"/>
        <end position="87"/>
    </location>
</feature>
<dbReference type="AlphaFoldDB" id="A0A0G4HM22"/>
<evidence type="ECO:0000256" key="1">
    <source>
        <dbReference type="SAM" id="MobiDB-lite"/>
    </source>
</evidence>
<dbReference type="EMBL" id="CDMZ01003126">
    <property type="protein sequence ID" value="CEM45189.1"/>
    <property type="molecule type" value="Genomic_DNA"/>
</dbReference>
<feature type="compositionally biased region" description="Polar residues" evidence="1">
    <location>
        <begin position="22"/>
        <end position="34"/>
    </location>
</feature>
<dbReference type="VEuPathDB" id="CryptoDB:Cvel_7430"/>
<evidence type="ECO:0000313" key="2">
    <source>
        <dbReference type="EMBL" id="CEM45189.1"/>
    </source>
</evidence>
<organism evidence="2">
    <name type="scientific">Chromera velia CCMP2878</name>
    <dbReference type="NCBI Taxonomy" id="1169474"/>
    <lineage>
        <taxon>Eukaryota</taxon>
        <taxon>Sar</taxon>
        <taxon>Alveolata</taxon>
        <taxon>Colpodellida</taxon>
        <taxon>Chromeraceae</taxon>
        <taxon>Chromera</taxon>
    </lineage>
</organism>
<gene>
    <name evidence="2" type="ORF">Cvel_7430</name>
</gene>